<feature type="transmembrane region" description="Helical" evidence="18">
    <location>
        <begin position="5"/>
        <end position="22"/>
    </location>
</feature>
<comment type="similarity">
    <text evidence="3 18">Belongs to the complex I subunit 2 family.</text>
</comment>
<feature type="transmembrane region" description="Helical" evidence="18">
    <location>
        <begin position="311"/>
        <end position="332"/>
    </location>
</feature>
<feature type="transmembrane region" description="Helical" evidence="18">
    <location>
        <begin position="87"/>
        <end position="106"/>
    </location>
</feature>
<name>A0A0U1XQU5_9EUCA</name>
<comment type="function">
    <text evidence="18">Core subunit of the mitochondrial membrane respiratory chain NADH dehydrogenase (Complex I) which catalyzes electron transfer from NADH through the respiratory chain, using ubiquinone as an electron acceptor. Essential for the catalytic activity and assembly of complex I.</text>
</comment>
<reference evidence="20" key="1">
    <citation type="journal article" date="2014" name="Mitochondrial DNA">
        <title>Complete mitochondrial genome of Upogebia yokoyai (Decapoda, Crustacea) from Jejudo, Korea.</title>
        <authorList>
            <person name="Yang E.C."/>
            <person name="Lee J."/>
            <person name="An S.M."/>
            <person name="Choi D.H."/>
            <person name="Noh J.H."/>
        </authorList>
    </citation>
    <scope>NUCLEOTIDE SEQUENCE</scope>
</reference>
<comment type="subcellular location">
    <subcellularLocation>
        <location evidence="2 18">Mitochondrion inner membrane</location>
        <topology evidence="2 18">Multi-pass membrane protein</topology>
    </subcellularLocation>
</comment>
<dbReference type="PANTHER" id="PTHR46552:SF1">
    <property type="entry name" value="NADH-UBIQUINONE OXIDOREDUCTASE CHAIN 2"/>
    <property type="match status" value="1"/>
</dbReference>
<dbReference type="PRINTS" id="PR01436">
    <property type="entry name" value="NADHDHGNASE2"/>
</dbReference>
<evidence type="ECO:0000256" key="6">
    <source>
        <dbReference type="ARBA" id="ARBA00022448"/>
    </source>
</evidence>
<dbReference type="PANTHER" id="PTHR46552">
    <property type="entry name" value="NADH-UBIQUINONE OXIDOREDUCTASE CHAIN 2"/>
    <property type="match status" value="1"/>
</dbReference>
<dbReference type="GO" id="GO:0008137">
    <property type="term" value="F:NADH dehydrogenase (ubiquinone) activity"/>
    <property type="evidence" value="ECO:0007669"/>
    <property type="project" value="UniProtKB-EC"/>
</dbReference>
<geneLocation type="mitochondrion" evidence="20"/>
<evidence type="ECO:0000256" key="2">
    <source>
        <dbReference type="ARBA" id="ARBA00004448"/>
    </source>
</evidence>
<keyword evidence="8 18" id="KW-0812">Transmembrane</keyword>
<feature type="transmembrane region" description="Helical" evidence="18">
    <location>
        <begin position="113"/>
        <end position="133"/>
    </location>
</feature>
<keyword evidence="15 18" id="KW-0496">Mitochondrion</keyword>
<comment type="catalytic activity">
    <reaction evidence="17 18">
        <text>a ubiquinone + NADH + 5 H(+)(in) = a ubiquinol + NAD(+) + 4 H(+)(out)</text>
        <dbReference type="Rhea" id="RHEA:29091"/>
        <dbReference type="Rhea" id="RHEA-COMP:9565"/>
        <dbReference type="Rhea" id="RHEA-COMP:9566"/>
        <dbReference type="ChEBI" id="CHEBI:15378"/>
        <dbReference type="ChEBI" id="CHEBI:16389"/>
        <dbReference type="ChEBI" id="CHEBI:17976"/>
        <dbReference type="ChEBI" id="CHEBI:57540"/>
        <dbReference type="ChEBI" id="CHEBI:57945"/>
        <dbReference type="EC" id="7.1.1.2"/>
    </reaction>
</comment>
<keyword evidence="14 18" id="KW-0830">Ubiquinone</keyword>
<organism evidence="20">
    <name type="scientific">Upogebia yokoyai</name>
    <dbReference type="NCBI Taxonomy" id="1273117"/>
    <lineage>
        <taxon>Eukaryota</taxon>
        <taxon>Metazoa</taxon>
        <taxon>Ecdysozoa</taxon>
        <taxon>Arthropoda</taxon>
        <taxon>Crustacea</taxon>
        <taxon>Multicrustacea</taxon>
        <taxon>Malacostraca</taxon>
        <taxon>Eumalacostraca</taxon>
        <taxon>Eucarida</taxon>
        <taxon>Decapoda</taxon>
        <taxon>Pleocyemata</taxon>
        <taxon>Gebiidea</taxon>
        <taxon>Upogebiidae</taxon>
        <taxon>Upogebia</taxon>
    </lineage>
</organism>
<keyword evidence="9 18" id="KW-0999">Mitochondrion inner membrane</keyword>
<keyword evidence="16 18" id="KW-0472">Membrane</keyword>
<feature type="transmembrane region" description="Helical" evidence="18">
    <location>
        <begin position="233"/>
        <end position="253"/>
    </location>
</feature>
<gene>
    <name evidence="20" type="primary">nad2</name>
    <name evidence="20" type="ORF">UpSM2.g37</name>
</gene>
<feature type="transmembrane region" description="Helical" evidence="18">
    <location>
        <begin position="28"/>
        <end position="48"/>
    </location>
</feature>
<evidence type="ECO:0000256" key="11">
    <source>
        <dbReference type="ARBA" id="ARBA00022982"/>
    </source>
</evidence>
<dbReference type="EC" id="7.1.1.2" evidence="4 18"/>
<evidence type="ECO:0000259" key="19">
    <source>
        <dbReference type="Pfam" id="PF00361"/>
    </source>
</evidence>
<evidence type="ECO:0000256" key="14">
    <source>
        <dbReference type="ARBA" id="ARBA00023075"/>
    </source>
</evidence>
<feature type="transmembrane region" description="Helical" evidence="18">
    <location>
        <begin position="194"/>
        <end position="213"/>
    </location>
</feature>
<feature type="transmembrane region" description="Helical" evidence="18">
    <location>
        <begin position="60"/>
        <end position="81"/>
    </location>
</feature>
<sequence length="333" mass="37839">MLIHIFHPLFFFTLILGIFLSVSSPTWLAAWVGLELNLLSFIPIIAIKKNSFSSEASLKYFLIQALGSAAIIASASLMLYMPMNVNLLIELALLLKMGAAPFHFWFPQVMEGLDWISAIVLMTIQKIAPMVLISYTLNNIFNQKFLIFFALVSSLVGGIGGVNQTMLRKLIAFSSINHMSWMLLSMSLSEMYWLYYFIFYSFISSSVGMLFFFQQAFHISHLSHASFSSPMKILCFICLLSLGGLPPFIGFLPKWLIIQQLSMNLQFLPLAIMLFAALITLYYYLRIIISSLTLNSSNFSWSLSHNTNKKIFLPIMFTFNFSSLLIIPSMLFF</sequence>
<evidence type="ECO:0000256" key="13">
    <source>
        <dbReference type="ARBA" id="ARBA00023027"/>
    </source>
</evidence>
<evidence type="ECO:0000256" key="7">
    <source>
        <dbReference type="ARBA" id="ARBA00022660"/>
    </source>
</evidence>
<protein>
    <recommendedName>
        <fullName evidence="5 18">NADH-ubiquinone oxidoreductase chain 2</fullName>
        <ecNumber evidence="4 18">7.1.1.2</ecNumber>
    </recommendedName>
</protein>
<dbReference type="InterPro" id="IPR001750">
    <property type="entry name" value="ND/Mrp_TM"/>
</dbReference>
<keyword evidence="7 18" id="KW-0679">Respiratory chain</keyword>
<evidence type="ECO:0000256" key="18">
    <source>
        <dbReference type="RuleBase" id="RU003403"/>
    </source>
</evidence>
<keyword evidence="6" id="KW-0813">Transport</keyword>
<evidence type="ECO:0000256" key="10">
    <source>
        <dbReference type="ARBA" id="ARBA00022967"/>
    </source>
</evidence>
<proteinExistence type="inferred from homology"/>
<evidence type="ECO:0000256" key="5">
    <source>
        <dbReference type="ARBA" id="ARBA00021008"/>
    </source>
</evidence>
<feature type="transmembrane region" description="Helical" evidence="18">
    <location>
        <begin position="145"/>
        <end position="163"/>
    </location>
</feature>
<evidence type="ECO:0000256" key="1">
    <source>
        <dbReference type="ARBA" id="ARBA00003257"/>
    </source>
</evidence>
<feature type="domain" description="NADH:quinone oxidoreductase/Mrp antiporter transmembrane" evidence="19">
    <location>
        <begin position="25"/>
        <end position="280"/>
    </location>
</feature>
<evidence type="ECO:0000256" key="3">
    <source>
        <dbReference type="ARBA" id="ARBA00007012"/>
    </source>
</evidence>
<dbReference type="InterPro" id="IPR003917">
    <property type="entry name" value="NADH_UbQ_OxRdtase_chain2"/>
</dbReference>
<dbReference type="InterPro" id="IPR050175">
    <property type="entry name" value="Complex_I_Subunit_2"/>
</dbReference>
<dbReference type="AlphaFoldDB" id="A0A0U1XQU5"/>
<dbReference type="Pfam" id="PF00361">
    <property type="entry name" value="Proton_antipo_M"/>
    <property type="match status" value="1"/>
</dbReference>
<evidence type="ECO:0000256" key="12">
    <source>
        <dbReference type="ARBA" id="ARBA00022989"/>
    </source>
</evidence>
<accession>A0A0U1XQU5</accession>
<dbReference type="GO" id="GO:0005743">
    <property type="term" value="C:mitochondrial inner membrane"/>
    <property type="evidence" value="ECO:0007669"/>
    <property type="project" value="UniProtKB-SubCell"/>
</dbReference>
<evidence type="ECO:0000256" key="4">
    <source>
        <dbReference type="ARBA" id="ARBA00012944"/>
    </source>
</evidence>
<keyword evidence="10 18" id="KW-1278">Translocase</keyword>
<evidence type="ECO:0000313" key="20">
    <source>
        <dbReference type="EMBL" id="AIY61425.1"/>
    </source>
</evidence>
<evidence type="ECO:0000256" key="16">
    <source>
        <dbReference type="ARBA" id="ARBA00023136"/>
    </source>
</evidence>
<keyword evidence="11 18" id="KW-0249">Electron transport</keyword>
<evidence type="ECO:0000256" key="15">
    <source>
        <dbReference type="ARBA" id="ARBA00023128"/>
    </source>
</evidence>
<keyword evidence="12 18" id="KW-1133">Transmembrane helix</keyword>
<dbReference type="GO" id="GO:0006120">
    <property type="term" value="P:mitochondrial electron transport, NADH to ubiquinone"/>
    <property type="evidence" value="ECO:0007669"/>
    <property type="project" value="InterPro"/>
</dbReference>
<feature type="transmembrane region" description="Helical" evidence="18">
    <location>
        <begin position="265"/>
        <end position="285"/>
    </location>
</feature>
<dbReference type="EMBL" id="KM886610">
    <property type="protein sequence ID" value="AIY61425.1"/>
    <property type="molecule type" value="Genomic_DNA"/>
</dbReference>
<evidence type="ECO:0000256" key="17">
    <source>
        <dbReference type="ARBA" id="ARBA00049551"/>
    </source>
</evidence>
<keyword evidence="13 18" id="KW-0520">NAD</keyword>
<comment type="function">
    <text evidence="1">Core subunit of the mitochondrial membrane respiratory chain NADH dehydrogenase (Complex I) that is believed to belong to the minimal assembly required for catalysis. Complex I functions in the transfer of electrons from NADH to the respiratory chain. The immediate electron acceptor for the enzyme is believed to be ubiquinone.</text>
</comment>
<evidence type="ECO:0000256" key="8">
    <source>
        <dbReference type="ARBA" id="ARBA00022692"/>
    </source>
</evidence>
<evidence type="ECO:0000256" key="9">
    <source>
        <dbReference type="ARBA" id="ARBA00022792"/>
    </source>
</evidence>